<reference evidence="1 2" key="1">
    <citation type="journal article" date="2016" name="Nat. Commun.">
        <title>Thousands of microbial genomes shed light on interconnected biogeochemical processes in an aquifer system.</title>
        <authorList>
            <person name="Anantharaman K."/>
            <person name="Brown C.T."/>
            <person name="Hug L.A."/>
            <person name="Sharon I."/>
            <person name="Castelle C.J."/>
            <person name="Probst A.J."/>
            <person name="Thomas B.C."/>
            <person name="Singh A."/>
            <person name="Wilkins M.J."/>
            <person name="Karaoz U."/>
            <person name="Brodie E.L."/>
            <person name="Williams K.H."/>
            <person name="Hubbard S.S."/>
            <person name="Banfield J.F."/>
        </authorList>
    </citation>
    <scope>NUCLEOTIDE SEQUENCE [LARGE SCALE GENOMIC DNA]</scope>
</reference>
<dbReference type="SUPFAM" id="SSF52540">
    <property type="entry name" value="P-loop containing nucleoside triphosphate hydrolases"/>
    <property type="match status" value="1"/>
</dbReference>
<accession>A0A1F6XPR3</accession>
<comment type="caution">
    <text evidence="1">The sequence shown here is derived from an EMBL/GenBank/DDBJ whole genome shotgun (WGS) entry which is preliminary data.</text>
</comment>
<protein>
    <recommendedName>
        <fullName evidence="3">Dephospho-CoA kinase</fullName>
    </recommendedName>
</protein>
<sequence>MKTIIGIIGTVGSGKDTVAEYISNKLTISTFQISQPLKDIAKERGIKPTRENLIKIGSDLVKENGAGFLVKLLVDKIPEDLIIITGIRVTEVIDYIRKNYNLILLAITAEPKIRFKRCILRNKLGEAKTLTEFIENEQKENSPPNTQRLFECLNLANYSISNNDDLKILFQKVDEFLRLKKLSTLLN</sequence>
<dbReference type="PANTHER" id="PTHR41930:SF1">
    <property type="entry name" value="DEPHOSPHO-COA KINASE"/>
    <property type="match status" value="1"/>
</dbReference>
<dbReference type="AlphaFoldDB" id="A0A1F6XPR3"/>
<evidence type="ECO:0000313" key="1">
    <source>
        <dbReference type="EMBL" id="OGI96160.1"/>
    </source>
</evidence>
<evidence type="ECO:0000313" key="2">
    <source>
        <dbReference type="Proteomes" id="UP000177195"/>
    </source>
</evidence>
<name>A0A1F6XPR3_9BACT</name>
<dbReference type="Pfam" id="PF13238">
    <property type="entry name" value="AAA_18"/>
    <property type="match status" value="1"/>
</dbReference>
<proteinExistence type="predicted"/>
<gene>
    <name evidence="1" type="ORF">A3I25_00905</name>
</gene>
<dbReference type="EMBL" id="MFVN01000043">
    <property type="protein sequence ID" value="OGI96160.1"/>
    <property type="molecule type" value="Genomic_DNA"/>
</dbReference>
<dbReference type="Proteomes" id="UP000177195">
    <property type="component" value="Unassembled WGS sequence"/>
</dbReference>
<dbReference type="Gene3D" id="3.40.50.300">
    <property type="entry name" value="P-loop containing nucleotide triphosphate hydrolases"/>
    <property type="match status" value="1"/>
</dbReference>
<dbReference type="PANTHER" id="PTHR41930">
    <property type="entry name" value="UPF0200 PROTEIN MJ1399"/>
    <property type="match status" value="1"/>
</dbReference>
<dbReference type="InterPro" id="IPR027417">
    <property type="entry name" value="P-loop_NTPase"/>
</dbReference>
<organism evidence="1 2">
    <name type="scientific">Candidatus Nomurabacteria bacterium RIFCSPLOWO2_02_FULL_42_17</name>
    <dbReference type="NCBI Taxonomy" id="1801789"/>
    <lineage>
        <taxon>Bacteria</taxon>
        <taxon>Candidatus Nomuraibacteriota</taxon>
    </lineage>
</organism>
<evidence type="ECO:0008006" key="3">
    <source>
        <dbReference type="Google" id="ProtNLM"/>
    </source>
</evidence>